<dbReference type="KEGG" id="oat:OAN307_c39120"/>
<name>M9R9J8_9RHOB</name>
<dbReference type="EMBL" id="CP003740">
    <property type="protein sequence ID" value="AGI69344.1"/>
    <property type="molecule type" value="Genomic_DNA"/>
</dbReference>
<dbReference type="RefSeq" id="WP_015501284.1">
    <property type="nucleotide sequence ID" value="NC_020911.1"/>
</dbReference>
<accession>M9R9J8</accession>
<dbReference type="eggNOG" id="COG1653">
    <property type="taxonomic scope" value="Bacteria"/>
</dbReference>
<dbReference type="InterPro" id="IPR036390">
    <property type="entry name" value="WH_DNA-bd_sf"/>
</dbReference>
<evidence type="ECO:0000256" key="3">
    <source>
        <dbReference type="ARBA" id="ARBA00022448"/>
    </source>
</evidence>
<dbReference type="Proteomes" id="UP000005307">
    <property type="component" value="Chromosome"/>
</dbReference>
<dbReference type="Gene3D" id="3.40.190.10">
    <property type="entry name" value="Periplasmic binding protein-like II"/>
    <property type="match status" value="2"/>
</dbReference>
<keyword evidence="4" id="KW-0732">Signal</keyword>
<dbReference type="SUPFAM" id="SSF46785">
    <property type="entry name" value="Winged helix' DNA-binding domain"/>
    <property type="match status" value="1"/>
</dbReference>
<keyword evidence="3" id="KW-0813">Transport</keyword>
<dbReference type="SUPFAM" id="SSF53850">
    <property type="entry name" value="Periplasmic binding protein-like II"/>
    <property type="match status" value="1"/>
</dbReference>
<dbReference type="PANTHER" id="PTHR43649">
    <property type="entry name" value="ARABINOSE-BINDING PROTEIN-RELATED"/>
    <property type="match status" value="1"/>
</dbReference>
<comment type="similarity">
    <text evidence="2">Belongs to the bacterial solute-binding protein 1 family.</text>
</comment>
<dbReference type="OrthoDB" id="9770625at2"/>
<dbReference type="PANTHER" id="PTHR43649:SF34">
    <property type="entry name" value="ABC TRANSPORTER PERIPLASMIC-BINDING PROTEIN YCJN-RELATED"/>
    <property type="match status" value="1"/>
</dbReference>
<keyword evidence="6" id="KW-1185">Reference proteome</keyword>
<dbReference type="InterPro" id="IPR050490">
    <property type="entry name" value="Bact_solute-bd_prot1"/>
</dbReference>
<evidence type="ECO:0000256" key="4">
    <source>
        <dbReference type="ARBA" id="ARBA00022729"/>
    </source>
</evidence>
<evidence type="ECO:0000313" key="6">
    <source>
        <dbReference type="Proteomes" id="UP000005307"/>
    </source>
</evidence>
<dbReference type="AlphaFoldDB" id="M9R9J8"/>
<evidence type="ECO:0000313" key="5">
    <source>
        <dbReference type="EMBL" id="AGI69344.1"/>
    </source>
</evidence>
<dbReference type="GO" id="GO:0042597">
    <property type="term" value="C:periplasmic space"/>
    <property type="evidence" value="ECO:0007669"/>
    <property type="project" value="UniProtKB-SubCell"/>
</dbReference>
<reference evidence="5 6" key="1">
    <citation type="journal article" date="2013" name="PLoS ONE">
        <title>Poles Apart: Arctic and Antarctic Octadecabacter strains Share High Genome Plasticity and a New Type of Xanthorhodopsin.</title>
        <authorList>
            <person name="Vollmers J."/>
            <person name="Voget S."/>
            <person name="Dietrich S."/>
            <person name="Gollnow K."/>
            <person name="Smits M."/>
            <person name="Meyer K."/>
            <person name="Brinkhoff T."/>
            <person name="Simon M."/>
            <person name="Daniel R."/>
        </authorList>
    </citation>
    <scope>NUCLEOTIDE SEQUENCE [LARGE SCALE GENOMIC DNA]</scope>
    <source>
        <strain evidence="5 6">307</strain>
    </source>
</reference>
<dbReference type="Pfam" id="PF01547">
    <property type="entry name" value="SBP_bac_1"/>
    <property type="match status" value="1"/>
</dbReference>
<dbReference type="HOGENOM" id="CLU_031285_9_2_5"/>
<sequence length="568" mass="63657">MTRDELLRVLNFAGSLRKLGDRQSALASIDARWNIITYAMKRHLEGKLLTITSLADAAEVPYGTAMRRIGELIDEGLLLRRSRSKSGKSFSLHPTRDLISQFEAYAADFKRTVGDTFGFTDDESEGTEAGFYFGGHYMASRILSYPNAMRVGIGKERVIRVLGPIDPTFKTLKELTPSLNELCGAQFEFTNLPLDQLHHEIFENQKRTKSKYDIVAVDLPWIGQLANSNVIMPLNDILEKQSYRGSDFHATIWHAARYRNQQYGIPIQPTVELLFCRRDLLDEVGLSIPRTTEELLQAAKALHGARRDQSGIVMNYGRGTPVAHTFMQTLADFGSPVIDLSPRADGFDTDSIDVENFRPLIDTEAGRETAQFLLDLLPYAHPDSLRCDWDRRISIFSAGKAAMTYGWSIRAARFEQDDESVAQGNVVCTSHPAKFGLKRVSPVGGFVLALPASISSDRIAAAWKAMEYLTRPELMKLYVQHGSLTSPRFSTSADPEVQSKSSMIQDIDQMEQNGTLQVWPRPPIPEFADIVSILGEEIYLMLQQQKLIPEALGAAQSRIEQVLQQRTH</sequence>
<evidence type="ECO:0000256" key="2">
    <source>
        <dbReference type="ARBA" id="ARBA00008520"/>
    </source>
</evidence>
<evidence type="ECO:0000256" key="1">
    <source>
        <dbReference type="ARBA" id="ARBA00004418"/>
    </source>
</evidence>
<dbReference type="InterPro" id="IPR006059">
    <property type="entry name" value="SBP"/>
</dbReference>
<protein>
    <submittedName>
        <fullName evidence="5">Putative ABC transporter periplasmatic solute-binding protein</fullName>
    </submittedName>
</protein>
<comment type="subcellular location">
    <subcellularLocation>
        <location evidence="1">Periplasm</location>
    </subcellularLocation>
</comment>
<gene>
    <name evidence="5" type="ORF">OAN307_c39120</name>
</gene>
<proteinExistence type="inferred from homology"/>
<organism evidence="5 6">
    <name type="scientific">Octadecabacter antarcticus 307</name>
    <dbReference type="NCBI Taxonomy" id="391626"/>
    <lineage>
        <taxon>Bacteria</taxon>
        <taxon>Pseudomonadati</taxon>
        <taxon>Pseudomonadota</taxon>
        <taxon>Alphaproteobacteria</taxon>
        <taxon>Rhodobacterales</taxon>
        <taxon>Roseobacteraceae</taxon>
        <taxon>Octadecabacter</taxon>
    </lineage>
</organism>
<dbReference type="STRING" id="391626.OAN307_c39120"/>